<feature type="binding site" evidence="7">
    <location>
        <position position="312"/>
    </location>
    <ligand>
        <name>ATP</name>
        <dbReference type="ChEBI" id="CHEBI:30616"/>
    </ligand>
</feature>
<comment type="similarity">
    <text evidence="1 7 8">Belongs to the FGGY kinase family.</text>
</comment>
<dbReference type="NCBIfam" id="NF000756">
    <property type="entry name" value="PRK00047.1"/>
    <property type="match status" value="1"/>
</dbReference>
<feature type="binding site" evidence="7">
    <location>
        <position position="14"/>
    </location>
    <ligand>
        <name>ATP</name>
        <dbReference type="ChEBI" id="CHEBI:30616"/>
    </ligand>
</feature>
<feature type="binding site" evidence="7">
    <location>
        <position position="243"/>
    </location>
    <ligand>
        <name>sn-glycerol 3-phosphate</name>
        <dbReference type="ChEBI" id="CHEBI:57597"/>
    </ligand>
</feature>
<name>A0ABW7N0B6_9FLAO</name>
<dbReference type="InterPro" id="IPR018484">
    <property type="entry name" value="FGGY_N"/>
</dbReference>
<feature type="binding site" evidence="7">
    <location>
        <position position="308"/>
    </location>
    <ligand>
        <name>ADP</name>
        <dbReference type="ChEBI" id="CHEBI:456216"/>
    </ligand>
</feature>
<dbReference type="NCBIfam" id="TIGR01311">
    <property type="entry name" value="glycerol_kin"/>
    <property type="match status" value="1"/>
</dbReference>
<evidence type="ECO:0000256" key="1">
    <source>
        <dbReference type="ARBA" id="ARBA00009156"/>
    </source>
</evidence>
<accession>A0ABW7N0B6</accession>
<dbReference type="PANTHER" id="PTHR10196">
    <property type="entry name" value="SUGAR KINASE"/>
    <property type="match status" value="1"/>
</dbReference>
<keyword evidence="6 7" id="KW-0067">ATP-binding</keyword>
<dbReference type="PROSITE" id="PS00445">
    <property type="entry name" value="FGGY_KINASES_2"/>
    <property type="match status" value="1"/>
</dbReference>
<evidence type="ECO:0000256" key="3">
    <source>
        <dbReference type="ARBA" id="ARBA00022741"/>
    </source>
</evidence>
<comment type="function">
    <text evidence="7">Key enzyme in the regulation of glycerol uptake and metabolism. Catalyzes the phosphorylation of glycerol to yield sn-glycerol 3-phosphate.</text>
</comment>
<dbReference type="SUPFAM" id="SSF53067">
    <property type="entry name" value="Actin-like ATPase domain"/>
    <property type="match status" value="2"/>
</dbReference>
<evidence type="ECO:0000259" key="9">
    <source>
        <dbReference type="Pfam" id="PF00370"/>
    </source>
</evidence>
<dbReference type="GO" id="GO:0004370">
    <property type="term" value="F:glycerol kinase activity"/>
    <property type="evidence" value="ECO:0007669"/>
    <property type="project" value="UniProtKB-EC"/>
</dbReference>
<protein>
    <recommendedName>
        <fullName evidence="7">Glycerol kinase</fullName>
        <ecNumber evidence="7">2.7.1.30</ecNumber>
    </recommendedName>
    <alternativeName>
        <fullName evidence="7">ATP:glycerol 3-phosphotransferase</fullName>
    </alternativeName>
    <alternativeName>
        <fullName evidence="7">Glycerokinase</fullName>
        <shortName evidence="7">GK</shortName>
    </alternativeName>
</protein>
<dbReference type="Proteomes" id="UP001610100">
    <property type="component" value="Unassembled WGS sequence"/>
</dbReference>
<feature type="binding site" evidence="7">
    <location>
        <position position="82"/>
    </location>
    <ligand>
        <name>sn-glycerol 3-phosphate</name>
        <dbReference type="ChEBI" id="CHEBI:57597"/>
    </ligand>
</feature>
<keyword evidence="3 7" id="KW-0547">Nucleotide-binding</keyword>
<proteinExistence type="inferred from homology"/>
<keyword evidence="4 7" id="KW-0418">Kinase</keyword>
<dbReference type="EC" id="2.7.1.30" evidence="7"/>
<feature type="binding site" evidence="7">
    <location>
        <position position="244"/>
    </location>
    <ligand>
        <name>glycerol</name>
        <dbReference type="ChEBI" id="CHEBI:17754"/>
    </ligand>
</feature>
<comment type="catalytic activity">
    <reaction evidence="7">
        <text>glycerol + ATP = sn-glycerol 3-phosphate + ADP + H(+)</text>
        <dbReference type="Rhea" id="RHEA:21644"/>
        <dbReference type="ChEBI" id="CHEBI:15378"/>
        <dbReference type="ChEBI" id="CHEBI:17754"/>
        <dbReference type="ChEBI" id="CHEBI:30616"/>
        <dbReference type="ChEBI" id="CHEBI:57597"/>
        <dbReference type="ChEBI" id="CHEBI:456216"/>
        <dbReference type="EC" id="2.7.1.30"/>
    </reaction>
</comment>
<gene>
    <name evidence="7 11" type="primary">glpK</name>
    <name evidence="11" type="ORF">V8G58_11325</name>
</gene>
<feature type="binding site" evidence="7">
    <location>
        <position position="409"/>
    </location>
    <ligand>
        <name>ADP</name>
        <dbReference type="ChEBI" id="CHEBI:456216"/>
    </ligand>
</feature>
<feature type="binding site" evidence="7">
    <location>
        <position position="409"/>
    </location>
    <ligand>
        <name>ATP</name>
        <dbReference type="ChEBI" id="CHEBI:30616"/>
    </ligand>
</feature>
<feature type="binding site" evidence="7">
    <location>
        <position position="308"/>
    </location>
    <ligand>
        <name>ATP</name>
        <dbReference type="ChEBI" id="CHEBI:30616"/>
    </ligand>
</feature>
<feature type="binding site" evidence="7">
    <location>
        <position position="12"/>
    </location>
    <ligand>
        <name>sn-glycerol 3-phosphate</name>
        <dbReference type="ChEBI" id="CHEBI:57597"/>
    </ligand>
</feature>
<sequence length="500" mass="55219">MEKYILALDQGTTSSRAIVFDKKGGIVSVAQKEFTQHFPKPGWVEHDPQEIWSTQAGVAAEAIAKKGLNVENIAAIGITNQRETVVVWDKHTGKAVYNAIVWQDKRTSGYCDTLKKEGKETMIREKTGLVIDSYFSGTKVKWILENVEGTREKAEAGDLLLGTIDTWLIWNFTKGGQHITDVTNASRTLLFNINTMDWDDDLLDLFGIPKSMLPEVKQSSEVYGYTKSTFYDAKIPIAGIAGDQQAALFGQMCTKPGMVKNTYGTGCFMLMNIGEAPVISKNNLLTTVAWKINGKTTYAFEGSIFIAGAVVQWLRDSLKIIRNSAEVEKLASSVDSTDGVYFVPAFSGLGAPHWNQQAQGTIFGLTRGSTDAHISRAALESIAFQTMDILKAMEKDSGIAIKELRVDGGASVNNMLMQFQADVLNTRTVRPKVVETTAMGAAFLAGLAVGYWENSEEIQDIWQTDTHFHPAEAREAIENNIKGWYKAIDAMQYWTKEDSN</sequence>
<dbReference type="PROSITE" id="PS00933">
    <property type="entry name" value="FGGY_KINASES_1"/>
    <property type="match status" value="1"/>
</dbReference>
<feature type="binding site" evidence="7">
    <location>
        <position position="243"/>
    </location>
    <ligand>
        <name>glycerol</name>
        <dbReference type="ChEBI" id="CHEBI:17754"/>
    </ligand>
</feature>
<feature type="binding site" evidence="7">
    <location>
        <position position="265"/>
    </location>
    <ligand>
        <name>ATP</name>
        <dbReference type="ChEBI" id="CHEBI:30616"/>
    </ligand>
</feature>
<keyword evidence="5 7" id="KW-0319">Glycerol metabolism</keyword>
<comment type="activity regulation">
    <text evidence="7">Inhibited by fructose 1,6-bisphosphate (FBP).</text>
</comment>
<dbReference type="InterPro" id="IPR000577">
    <property type="entry name" value="Carb_kinase_FGGY"/>
</dbReference>
<feature type="binding site" evidence="7">
    <location>
        <position position="265"/>
    </location>
    <ligand>
        <name>ADP</name>
        <dbReference type="ChEBI" id="CHEBI:456216"/>
    </ligand>
</feature>
<evidence type="ECO:0000313" key="11">
    <source>
        <dbReference type="EMBL" id="MFH6772526.1"/>
    </source>
</evidence>
<dbReference type="Pfam" id="PF02782">
    <property type="entry name" value="FGGY_C"/>
    <property type="match status" value="1"/>
</dbReference>
<evidence type="ECO:0000256" key="2">
    <source>
        <dbReference type="ARBA" id="ARBA00022679"/>
    </source>
</evidence>
<dbReference type="EMBL" id="JBAWKB010000003">
    <property type="protein sequence ID" value="MFH6772526.1"/>
    <property type="molecule type" value="Genomic_DNA"/>
</dbReference>
<dbReference type="InterPro" id="IPR018483">
    <property type="entry name" value="Carb_kinase_FGGY_CS"/>
</dbReference>
<feature type="binding site" evidence="7">
    <location>
        <position position="12"/>
    </location>
    <ligand>
        <name>ADP</name>
        <dbReference type="ChEBI" id="CHEBI:456216"/>
    </ligand>
</feature>
<dbReference type="InterPro" id="IPR018485">
    <property type="entry name" value="FGGY_C"/>
</dbReference>
<feature type="binding site" evidence="7">
    <location>
        <position position="83"/>
    </location>
    <ligand>
        <name>glycerol</name>
        <dbReference type="ChEBI" id="CHEBI:17754"/>
    </ligand>
</feature>
<feature type="binding site" evidence="7">
    <location>
        <position position="83"/>
    </location>
    <ligand>
        <name>sn-glycerol 3-phosphate</name>
        <dbReference type="ChEBI" id="CHEBI:57597"/>
    </ligand>
</feature>
<feature type="binding site" evidence="7">
    <location>
        <position position="82"/>
    </location>
    <ligand>
        <name>glycerol</name>
        <dbReference type="ChEBI" id="CHEBI:17754"/>
    </ligand>
</feature>
<dbReference type="InterPro" id="IPR043129">
    <property type="entry name" value="ATPase_NBD"/>
</dbReference>
<evidence type="ECO:0000256" key="7">
    <source>
        <dbReference type="HAMAP-Rule" id="MF_00186"/>
    </source>
</evidence>
<reference evidence="11 12" key="1">
    <citation type="submission" date="2024-02" db="EMBL/GenBank/DDBJ databases">
        <title>A Gaetbulibacter species isolated from tidal flats and genomic insights of their niches.</title>
        <authorList>
            <person name="Ye Y."/>
        </authorList>
    </citation>
    <scope>NUCLEOTIDE SEQUENCE [LARGE SCALE GENOMIC DNA]</scope>
    <source>
        <strain evidence="11 12">KYW382</strain>
    </source>
</reference>
<dbReference type="Pfam" id="PF00370">
    <property type="entry name" value="FGGY_N"/>
    <property type="match status" value="1"/>
</dbReference>
<dbReference type="PANTHER" id="PTHR10196:SF69">
    <property type="entry name" value="GLYCEROL KINASE"/>
    <property type="match status" value="1"/>
</dbReference>
<keyword evidence="2 7" id="KW-0808">Transferase</keyword>
<feature type="binding site" evidence="7">
    <location>
        <position position="134"/>
    </location>
    <ligand>
        <name>glycerol</name>
        <dbReference type="ChEBI" id="CHEBI:17754"/>
    </ligand>
</feature>
<feature type="domain" description="Carbohydrate kinase FGGY C-terminal" evidence="10">
    <location>
        <begin position="260"/>
        <end position="448"/>
    </location>
</feature>
<feature type="domain" description="Carbohydrate kinase FGGY N-terminal" evidence="9">
    <location>
        <begin position="4"/>
        <end position="250"/>
    </location>
</feature>
<dbReference type="HAMAP" id="MF_00186">
    <property type="entry name" value="Glycerol_kin"/>
    <property type="match status" value="1"/>
</dbReference>
<evidence type="ECO:0000313" key="12">
    <source>
        <dbReference type="Proteomes" id="UP001610100"/>
    </source>
</evidence>
<comment type="pathway">
    <text evidence="7">Polyol metabolism; glycerol degradation via glycerol kinase pathway; sn-glycerol 3-phosphate from glycerol: step 1/1.</text>
</comment>
<evidence type="ECO:0000256" key="5">
    <source>
        <dbReference type="ARBA" id="ARBA00022798"/>
    </source>
</evidence>
<feature type="binding site" evidence="7">
    <location>
        <position position="12"/>
    </location>
    <ligand>
        <name>ATP</name>
        <dbReference type="ChEBI" id="CHEBI:30616"/>
    </ligand>
</feature>
<feature type="binding site" evidence="7">
    <location>
        <position position="134"/>
    </location>
    <ligand>
        <name>sn-glycerol 3-phosphate</name>
        <dbReference type="ChEBI" id="CHEBI:57597"/>
    </ligand>
</feature>
<dbReference type="RefSeq" id="WP_344738146.1">
    <property type="nucleotide sequence ID" value="NZ_BAABAY010000001.1"/>
</dbReference>
<evidence type="ECO:0000256" key="8">
    <source>
        <dbReference type="RuleBase" id="RU003733"/>
    </source>
</evidence>
<dbReference type="CDD" id="cd07786">
    <property type="entry name" value="FGGY_EcGK_like"/>
    <property type="match status" value="1"/>
</dbReference>
<evidence type="ECO:0000256" key="6">
    <source>
        <dbReference type="ARBA" id="ARBA00022840"/>
    </source>
</evidence>
<feature type="binding site" evidence="7">
    <location>
        <position position="413"/>
    </location>
    <ligand>
        <name>ADP</name>
        <dbReference type="ChEBI" id="CHEBI:456216"/>
    </ligand>
</feature>
<keyword evidence="12" id="KW-1185">Reference proteome</keyword>
<dbReference type="PIRSF" id="PIRSF000538">
    <property type="entry name" value="GlpK"/>
    <property type="match status" value="1"/>
</dbReference>
<dbReference type="InterPro" id="IPR005999">
    <property type="entry name" value="Glycerol_kin"/>
</dbReference>
<dbReference type="Gene3D" id="3.30.420.40">
    <property type="match status" value="2"/>
</dbReference>
<organism evidence="11 12">
    <name type="scientific">Gaetbulibacter aestuarii</name>
    <dbReference type="NCBI Taxonomy" id="1502358"/>
    <lineage>
        <taxon>Bacteria</taxon>
        <taxon>Pseudomonadati</taxon>
        <taxon>Bacteroidota</taxon>
        <taxon>Flavobacteriia</taxon>
        <taxon>Flavobacteriales</taxon>
        <taxon>Flavobacteriaceae</taxon>
        <taxon>Gaetbulibacter</taxon>
    </lineage>
</organism>
<comment type="caution">
    <text evidence="11">The sequence shown here is derived from an EMBL/GenBank/DDBJ whole genome shotgun (WGS) entry which is preliminary data.</text>
</comment>
<evidence type="ECO:0000259" key="10">
    <source>
        <dbReference type="Pfam" id="PF02782"/>
    </source>
</evidence>
<evidence type="ECO:0000256" key="4">
    <source>
        <dbReference type="ARBA" id="ARBA00022777"/>
    </source>
</evidence>
<feature type="binding site" evidence="7">
    <location>
        <position position="13"/>
    </location>
    <ligand>
        <name>ATP</name>
        <dbReference type="ChEBI" id="CHEBI:30616"/>
    </ligand>
</feature>
<feature type="binding site" evidence="7">
    <location>
        <position position="16"/>
    </location>
    <ligand>
        <name>ADP</name>
        <dbReference type="ChEBI" id="CHEBI:456216"/>
    </ligand>
</feature>